<dbReference type="Proteomes" id="UP000008842">
    <property type="component" value="Chromosome"/>
</dbReference>
<feature type="transmembrane region" description="Helical" evidence="8">
    <location>
        <begin position="381"/>
        <end position="405"/>
    </location>
</feature>
<dbReference type="InterPro" id="IPR020846">
    <property type="entry name" value="MFS_dom"/>
</dbReference>
<dbReference type="GO" id="GO:1904680">
    <property type="term" value="F:peptide transmembrane transporter activity"/>
    <property type="evidence" value="ECO:0007669"/>
    <property type="project" value="InterPro"/>
</dbReference>
<dbReference type="GeneID" id="29255386"/>
<gene>
    <name evidence="10" type="ordered locus">PGN_0135</name>
</gene>
<keyword evidence="5" id="KW-0571">Peptide transport</keyword>
<evidence type="ECO:0000256" key="7">
    <source>
        <dbReference type="ARBA" id="ARBA00023136"/>
    </source>
</evidence>
<feature type="transmembrane region" description="Helical" evidence="8">
    <location>
        <begin position="238"/>
        <end position="258"/>
    </location>
</feature>
<feature type="transmembrane region" description="Helical" evidence="8">
    <location>
        <begin position="150"/>
        <end position="173"/>
    </location>
</feature>
<evidence type="ECO:0000256" key="6">
    <source>
        <dbReference type="ARBA" id="ARBA00022989"/>
    </source>
</evidence>
<feature type="domain" description="Major facilitator superfamily (MFS) profile" evidence="9">
    <location>
        <begin position="8"/>
        <end position="509"/>
    </location>
</feature>
<keyword evidence="6 8" id="KW-1133">Transmembrane helix</keyword>
<evidence type="ECO:0000313" key="11">
    <source>
        <dbReference type="Proteomes" id="UP000008842"/>
    </source>
</evidence>
<feature type="transmembrane region" description="Helical" evidence="8">
    <location>
        <begin position="349"/>
        <end position="369"/>
    </location>
</feature>
<evidence type="ECO:0000256" key="4">
    <source>
        <dbReference type="ARBA" id="ARBA00022692"/>
    </source>
</evidence>
<dbReference type="EMBL" id="AP009380">
    <property type="protein sequence ID" value="BAG32654.1"/>
    <property type="molecule type" value="Genomic_DNA"/>
</dbReference>
<dbReference type="PANTHER" id="PTHR23517:SF15">
    <property type="entry name" value="PROTON-DEPENDENT OLIGOPEPTIDE FAMILY TRANSPORT PROTEIN"/>
    <property type="match status" value="1"/>
</dbReference>
<dbReference type="Pfam" id="PF00854">
    <property type="entry name" value="PTR2"/>
    <property type="match status" value="2"/>
</dbReference>
<evidence type="ECO:0000313" key="10">
    <source>
        <dbReference type="EMBL" id="BAG32654.1"/>
    </source>
</evidence>
<feature type="transmembrane region" description="Helical" evidence="8">
    <location>
        <begin position="46"/>
        <end position="66"/>
    </location>
</feature>
<keyword evidence="5" id="KW-0653">Protein transport</keyword>
<evidence type="ECO:0000256" key="2">
    <source>
        <dbReference type="ARBA" id="ARBA00022448"/>
    </source>
</evidence>
<dbReference type="Gene3D" id="1.20.1250.20">
    <property type="entry name" value="MFS general substrate transporter like domains"/>
    <property type="match status" value="2"/>
</dbReference>
<dbReference type="eggNOG" id="COG3104">
    <property type="taxonomic scope" value="Bacteria"/>
</dbReference>
<dbReference type="CDD" id="cd17346">
    <property type="entry name" value="MFS_DtpA_like"/>
    <property type="match status" value="1"/>
</dbReference>
<comment type="subcellular location">
    <subcellularLocation>
        <location evidence="1">Cell membrane</location>
        <topology evidence="1">Multi-pass membrane protein</topology>
    </subcellularLocation>
</comment>
<feature type="transmembrane region" description="Helical" evidence="8">
    <location>
        <begin position="294"/>
        <end position="311"/>
    </location>
</feature>
<feature type="transmembrane region" description="Helical" evidence="8">
    <location>
        <begin position="73"/>
        <end position="93"/>
    </location>
</feature>
<dbReference type="GO" id="GO:0005886">
    <property type="term" value="C:plasma membrane"/>
    <property type="evidence" value="ECO:0007669"/>
    <property type="project" value="UniProtKB-SubCell"/>
</dbReference>
<dbReference type="GO" id="GO:0015833">
    <property type="term" value="P:peptide transport"/>
    <property type="evidence" value="ECO:0007669"/>
    <property type="project" value="UniProtKB-KW"/>
</dbReference>
<keyword evidence="4 8" id="KW-0812">Transmembrane</keyword>
<name>B2RH09_PORG3</name>
<evidence type="ECO:0000256" key="8">
    <source>
        <dbReference type="SAM" id="Phobius"/>
    </source>
</evidence>
<dbReference type="InterPro" id="IPR036259">
    <property type="entry name" value="MFS_trans_sf"/>
</dbReference>
<dbReference type="RefSeq" id="WP_010956493.1">
    <property type="nucleotide sequence ID" value="NC_010729.1"/>
</dbReference>
<evidence type="ECO:0000256" key="5">
    <source>
        <dbReference type="ARBA" id="ARBA00022856"/>
    </source>
</evidence>
<dbReference type="PROSITE" id="PS50850">
    <property type="entry name" value="MFS"/>
    <property type="match status" value="1"/>
</dbReference>
<organism evidence="10 11">
    <name type="scientific">Porphyromonas gingivalis (strain ATCC 33277 / DSM 20709 / CIP 103683 / JCM 12257 / NCTC 11834 / 2561)</name>
    <dbReference type="NCBI Taxonomy" id="431947"/>
    <lineage>
        <taxon>Bacteria</taxon>
        <taxon>Pseudomonadati</taxon>
        <taxon>Bacteroidota</taxon>
        <taxon>Bacteroidia</taxon>
        <taxon>Bacteroidales</taxon>
        <taxon>Porphyromonadaceae</taxon>
        <taxon>Porphyromonas</taxon>
    </lineage>
</organism>
<keyword evidence="2" id="KW-0813">Transport</keyword>
<dbReference type="InterPro" id="IPR000109">
    <property type="entry name" value="POT_fam"/>
</dbReference>
<sequence length="513" mass="56746">MLKNHPKGLISASLTNMGERFGFYIMMGILLLFLQAKFGLSGKEASVIYSIFYASVYVLALVGGIIADSMKNYKGTILVGLIVMAAGYVMLGIPTPTQATGMTPWLIFTCAALAFISFGNGLFKGNLQALVGRMYDNDTYRDKRDSGFSLFYMFINVGAVFAPLVAVAIRNWWVQHNGFVYNADLPERCHQILNGTLPENAKAQVMEMIQAANNGTAVATEGLQEFALKYIQVFSTGFHYAFLAAVFFMAISFLIYIINKHQYPADQKANAVTEAHKDQKQEIKMAADEIRQRIIALCAVFGVVIFFWMSFHQNGVSLTQFAKDYIDLSSVKLDLGFTSIVGAEMFQSINPFFVVTLTPLLLFIFGFLKKRNMEPSTPKKIVIGMFIAALAFVVMAIGSMGLPTFEERNAGVEFTKVSPWLMVLTYMILTIAELFISPMGISFVSKVAPPHLQGIMQGLWLCATAVGNSLLFVGMILYESLSISATWIVFTCACALSMLVMLSMVKWLERVAK</sequence>
<feature type="transmembrane region" description="Helical" evidence="8">
    <location>
        <begin position="484"/>
        <end position="505"/>
    </location>
</feature>
<dbReference type="InterPro" id="IPR005279">
    <property type="entry name" value="Dipep/tripep_permease"/>
</dbReference>
<protein>
    <submittedName>
        <fullName evidence="10">Putative H+/peptide symporter</fullName>
    </submittedName>
</protein>
<dbReference type="PANTHER" id="PTHR23517">
    <property type="entry name" value="RESISTANCE PROTEIN MDTM, PUTATIVE-RELATED-RELATED"/>
    <property type="match status" value="1"/>
</dbReference>
<dbReference type="BioCyc" id="PGIN431947:G1G2V-154-MONOMER"/>
<keyword evidence="7 8" id="KW-0472">Membrane</keyword>
<feature type="transmembrane region" description="Helical" evidence="8">
    <location>
        <begin position="21"/>
        <end position="40"/>
    </location>
</feature>
<feature type="transmembrane region" description="Helical" evidence="8">
    <location>
        <begin position="105"/>
        <end position="123"/>
    </location>
</feature>
<evidence type="ECO:0000259" key="9">
    <source>
        <dbReference type="PROSITE" id="PS50850"/>
    </source>
</evidence>
<evidence type="ECO:0000256" key="3">
    <source>
        <dbReference type="ARBA" id="ARBA00022475"/>
    </source>
</evidence>
<dbReference type="SUPFAM" id="SSF103473">
    <property type="entry name" value="MFS general substrate transporter"/>
    <property type="match status" value="1"/>
</dbReference>
<feature type="transmembrane region" description="Helical" evidence="8">
    <location>
        <begin position="458"/>
        <end position="478"/>
    </location>
</feature>
<evidence type="ECO:0000256" key="1">
    <source>
        <dbReference type="ARBA" id="ARBA00004651"/>
    </source>
</evidence>
<feature type="transmembrane region" description="Helical" evidence="8">
    <location>
        <begin position="417"/>
        <end position="437"/>
    </location>
</feature>
<dbReference type="AlphaFoldDB" id="B2RH09"/>
<dbReference type="HOGENOM" id="CLU_004790_0_2_10"/>
<reference evidence="10 11" key="1">
    <citation type="journal article" date="2008" name="DNA Res.">
        <title>Determination of the genome sequence of Porphyromonas gingivalis strain ATCC 33277 and genomic comparison with strain W83 revealed extensive genome rearrangements in P. gingivalis.</title>
        <authorList>
            <person name="Naito M."/>
            <person name="Hirakawa H."/>
            <person name="Yamashita A."/>
            <person name="Ohara N."/>
            <person name="Shoji M."/>
            <person name="Yukitake H."/>
            <person name="Nakayama K."/>
            <person name="Toh H."/>
            <person name="Yoshimura F."/>
            <person name="Kuhara S."/>
            <person name="Hattori M."/>
            <person name="Hayashi T."/>
            <person name="Nakayama K."/>
        </authorList>
    </citation>
    <scope>NUCLEOTIDE SEQUENCE [LARGE SCALE GENOMIC DNA]</scope>
    <source>
        <strain evidence="11">ATCC 33277 / DSM 20709 / CIP 103683 / JCM 12257 / NCTC 11834 / 2561</strain>
    </source>
</reference>
<keyword evidence="3" id="KW-1003">Cell membrane</keyword>
<proteinExistence type="predicted"/>
<dbReference type="InterPro" id="IPR050171">
    <property type="entry name" value="MFS_Transporters"/>
</dbReference>
<dbReference type="SMR" id="B2RH09"/>
<accession>B2RH09</accession>
<dbReference type="KEGG" id="pgn:PGN_0135"/>
<dbReference type="OrthoDB" id="9772725at2"/>